<reference evidence="1 2" key="1">
    <citation type="journal article" date="2013" name="Genome Announc.">
        <title>Draft Genome Sequence of the Psychrophilic and Alkaliphilic Rhodonellum psychrophilum Strain GCM71T.</title>
        <authorList>
            <person name="Hauptmann A.L."/>
            <person name="Glaring M.A."/>
            <person name="Hallin P.F."/>
            <person name="Prieme A."/>
            <person name="Stougaard P."/>
        </authorList>
    </citation>
    <scope>NUCLEOTIDE SEQUENCE [LARGE SCALE GENOMIC DNA]</scope>
    <source>
        <strain evidence="1 2">GCM71</strain>
    </source>
</reference>
<keyword evidence="2" id="KW-1185">Reference proteome</keyword>
<gene>
    <name evidence="1" type="ORF">P872_19010</name>
</gene>
<accession>U5BNZ6</accession>
<dbReference type="Proteomes" id="UP000016843">
    <property type="component" value="Unassembled WGS sequence"/>
</dbReference>
<evidence type="ECO:0000313" key="1">
    <source>
        <dbReference type="EMBL" id="ERM82275.1"/>
    </source>
</evidence>
<sequence length="29" mass="3145">MGITSISKSHSIFSGNNIALIKSDVTFFE</sequence>
<dbReference type="EMBL" id="AWXR01000030">
    <property type="protein sequence ID" value="ERM82275.1"/>
    <property type="molecule type" value="Genomic_DNA"/>
</dbReference>
<comment type="caution">
    <text evidence="1">The sequence shown here is derived from an EMBL/GenBank/DDBJ whole genome shotgun (WGS) entry which is preliminary data.</text>
</comment>
<organism evidence="1 2">
    <name type="scientific">Rhodonellum psychrophilum GCM71 = DSM 17998</name>
    <dbReference type="NCBI Taxonomy" id="1123057"/>
    <lineage>
        <taxon>Bacteria</taxon>
        <taxon>Pseudomonadati</taxon>
        <taxon>Bacteroidota</taxon>
        <taxon>Cytophagia</taxon>
        <taxon>Cytophagales</taxon>
        <taxon>Cytophagaceae</taxon>
        <taxon>Rhodonellum</taxon>
    </lineage>
</organism>
<dbReference type="AlphaFoldDB" id="U5BNZ6"/>
<proteinExistence type="predicted"/>
<protein>
    <submittedName>
        <fullName evidence="1">Uncharacterized protein</fullName>
    </submittedName>
</protein>
<evidence type="ECO:0000313" key="2">
    <source>
        <dbReference type="Proteomes" id="UP000016843"/>
    </source>
</evidence>
<name>U5BNZ6_9BACT</name>